<feature type="compositionally biased region" description="Basic and acidic residues" evidence="1">
    <location>
        <begin position="896"/>
        <end position="907"/>
    </location>
</feature>
<dbReference type="EMBL" id="CP056070">
    <property type="protein sequence ID" value="UKK01098.2"/>
    <property type="molecule type" value="Genomic_DNA"/>
</dbReference>
<feature type="transmembrane region" description="Helical" evidence="2">
    <location>
        <begin position="620"/>
        <end position="638"/>
    </location>
</feature>
<evidence type="ECO:0000256" key="1">
    <source>
        <dbReference type="SAM" id="MobiDB-lite"/>
    </source>
</evidence>
<feature type="compositionally biased region" description="Polar residues" evidence="1">
    <location>
        <begin position="829"/>
        <end position="839"/>
    </location>
</feature>
<keyword evidence="2" id="KW-1133">Transmembrane helix</keyword>
<name>A0A976MAT0_THEOR</name>
<feature type="transmembrane region" description="Helical" evidence="2">
    <location>
        <begin position="645"/>
        <end position="663"/>
    </location>
</feature>
<organism evidence="3 4">
    <name type="scientific">Theileria orientalis</name>
    <dbReference type="NCBI Taxonomy" id="68886"/>
    <lineage>
        <taxon>Eukaryota</taxon>
        <taxon>Sar</taxon>
        <taxon>Alveolata</taxon>
        <taxon>Apicomplexa</taxon>
        <taxon>Aconoidasida</taxon>
        <taxon>Piroplasmida</taxon>
        <taxon>Theileriidae</taxon>
        <taxon>Theileria</taxon>
    </lineage>
</organism>
<sequence length="1247" mass="142547">MKKWFKSKFNEIGEKAVDSMVNLILSKNTAQINLSNQNPIINAITKSVNSKFTVKQSNTKLLDDNLERYPPICDLNLFISEGLFLLVSDGSMAHTKYFSNINKSATNQTSNALNTASNFSNGSDIDQASKVGINSIRHTMIVDEKKNKIEFDTVGSVKPNFCKYKIEIEMNNRTYRSDKKNMYEDFNRVIFDYSFTGKVYNINTDVIISLWCQLDLNKYTEPQIDEPIMKKTLQPRKISTVQCPSIYAPRISANTYRPGNDGSLSEDCSIAGDSTITHSSCANTVDDYTTLNRKNLTLNGEDTELNNNVKDVNGNTNDNYNYMDNFDLDDLLSVGEEEPVQENKKESRFSRKIGRAVLSVPLLLSSFKPEGSLDIHEDLKFLFKYSKQVLSVNMNNYGKDFSRKRINFDRDCIHLNSEGQGSKGESDSGSSKNRYTIRSCFWLQLLPFNENDDYKFVRPYCGYPSYGMRNPVDSIGFLLVTVELGFGVNPSLLPIINNLVPQSHCWTVAKNFEIFHVSQVADRFIVYFTNMPIWVTRLLFGGTHYIYNHNYIDNYIEKKLRKAMKRKNAEQAKKKGKKRDVNVENVKDEPSDSDDINDDKTDSSEIENKIYHVETCQLDGIDLLFIVPFWFLIFEMVVNSTLWKIPLLFLLMLLLITLYYQVVMNRFTAFGDRISSMKSLHSNGLLGEYVGVGRIKYKSCSLFSSDNSLLHNLGKLSSGYSSSLSSSTISSQRSSRRYSINSVGRSSRSNSPSRPQEIYKEFVDNVNEGEKDNIDNATISDPAQTTQSMNTTHLTQDLLASTIKDKKAIRRRGSRSSVVSENSISKFSDQSNSTPTKNLKGSVAKTLNKLANQDLLSDHEQSVASEVLDPKDLITTTDMVRNGQESTVGGGDVIDEMSRQSSTREDGDGASVNDSINTNSVTGVNNEDLDAKMLELNKIRREKIEKRRLKQEKLEKERLNKFNNSLIENHLYRKFKLINRFGVVANDSVVTTPFGNYKLNFLGLGEEYPIFSEDLGDFDFRELVKGVLVALKYTQQVLGYICTFAEKIRFSLDTGYYPTTVLTLFVLLVTLVPLSLFLKLLSRISVKTARFGLFLYILKTCMKPHLRVMISDVKIFLEKFLKIKFNSEKWNFLLFSIIYNWIKKRLSFISLFYSNWLLGLPDHREVDHRKICALQNLPSLCHLLPKDYEIDWHCFRRQFKNHYRLLGTNLDSRESDLNAYAKCKSLIERTVLDEYLNSSITRDRNTE</sequence>
<evidence type="ECO:0000313" key="4">
    <source>
        <dbReference type="Proteomes" id="UP000244811"/>
    </source>
</evidence>
<gene>
    <name evidence="3" type="ORF">MACK_001911</name>
</gene>
<protein>
    <submittedName>
        <fullName evidence="3">Uncharacterized protein</fullName>
    </submittedName>
</protein>
<feature type="region of interest" description="Disordered" evidence="1">
    <location>
        <begin position="882"/>
        <end position="923"/>
    </location>
</feature>
<evidence type="ECO:0000256" key="2">
    <source>
        <dbReference type="SAM" id="Phobius"/>
    </source>
</evidence>
<feature type="compositionally biased region" description="Low complexity" evidence="1">
    <location>
        <begin position="815"/>
        <end position="828"/>
    </location>
</feature>
<feature type="compositionally biased region" description="Basic and acidic residues" evidence="1">
    <location>
        <begin position="570"/>
        <end position="590"/>
    </location>
</feature>
<keyword evidence="2" id="KW-0472">Membrane</keyword>
<feature type="region of interest" description="Disordered" evidence="1">
    <location>
        <begin position="570"/>
        <end position="601"/>
    </location>
</feature>
<feature type="transmembrane region" description="Helical" evidence="2">
    <location>
        <begin position="1056"/>
        <end position="1081"/>
    </location>
</feature>
<feature type="region of interest" description="Disordered" evidence="1">
    <location>
        <begin position="771"/>
        <end position="792"/>
    </location>
</feature>
<feature type="region of interest" description="Disordered" evidence="1">
    <location>
        <begin position="735"/>
        <end position="756"/>
    </location>
</feature>
<feature type="compositionally biased region" description="Low complexity" evidence="1">
    <location>
        <begin position="735"/>
        <end position="755"/>
    </location>
</feature>
<reference evidence="3" key="1">
    <citation type="submission" date="2022-07" db="EMBL/GenBank/DDBJ databases">
        <title>Evaluation of T. orientalis genome assembly methods using nanopore sequencing and analysis of variation between genomes.</title>
        <authorList>
            <person name="Yam J."/>
            <person name="Micallef M.L."/>
            <person name="Liu M."/>
            <person name="Djordjevic S.P."/>
            <person name="Bogema D.R."/>
            <person name="Jenkins C."/>
        </authorList>
    </citation>
    <scope>NUCLEOTIDE SEQUENCE</scope>
    <source>
        <strain evidence="3">Goon Nure</strain>
    </source>
</reference>
<feature type="compositionally biased region" description="Polar residues" evidence="1">
    <location>
        <begin position="912"/>
        <end position="923"/>
    </location>
</feature>
<feature type="region of interest" description="Disordered" evidence="1">
    <location>
        <begin position="807"/>
        <end position="839"/>
    </location>
</feature>
<proteinExistence type="predicted"/>
<keyword evidence="2" id="KW-0812">Transmembrane</keyword>
<feature type="compositionally biased region" description="Polar residues" evidence="1">
    <location>
        <begin position="775"/>
        <end position="792"/>
    </location>
</feature>
<accession>A0A976MAT0</accession>
<evidence type="ECO:0000313" key="3">
    <source>
        <dbReference type="EMBL" id="UKK01098.2"/>
    </source>
</evidence>
<dbReference type="AlphaFoldDB" id="A0A976MAT0"/>
<dbReference type="Proteomes" id="UP000244811">
    <property type="component" value="Chromosome 3"/>
</dbReference>